<dbReference type="GO" id="GO:0003677">
    <property type="term" value="F:DNA binding"/>
    <property type="evidence" value="ECO:0007669"/>
    <property type="project" value="InterPro"/>
</dbReference>
<proteinExistence type="predicted"/>
<dbReference type="Gene3D" id="1.10.260.40">
    <property type="entry name" value="lambda repressor-like DNA-binding domains"/>
    <property type="match status" value="1"/>
</dbReference>
<dbReference type="STRING" id="687842.ASU31_24000"/>
<dbReference type="InterPro" id="IPR010982">
    <property type="entry name" value="Lambda_DNA-bd_dom_sf"/>
</dbReference>
<evidence type="ECO:0008006" key="3">
    <source>
        <dbReference type="Google" id="ProtNLM"/>
    </source>
</evidence>
<dbReference type="Proteomes" id="UP000051950">
    <property type="component" value="Unassembled WGS sequence"/>
</dbReference>
<name>A0A0T5VIU0_9SPHI</name>
<dbReference type="RefSeq" id="WP_057934782.1">
    <property type="nucleotide sequence ID" value="NZ_LMZQ01000041.1"/>
</dbReference>
<keyword evidence="2" id="KW-1185">Reference proteome</keyword>
<reference evidence="1 2" key="1">
    <citation type="submission" date="2015-11" db="EMBL/GenBank/DDBJ databases">
        <title>Sequence of Pedobacter ginsenosidimutans.</title>
        <authorList>
            <person name="Carson E."/>
            <person name="Keyser V."/>
            <person name="Newman J."/>
            <person name="Miller J."/>
        </authorList>
    </citation>
    <scope>NUCLEOTIDE SEQUENCE [LARGE SCALE GENOMIC DNA]</scope>
    <source>
        <strain evidence="1 2">KACC 14530</strain>
    </source>
</reference>
<sequence>MEENDFVSIWLEETGNPAIEKLAQLNLEVANKTTKVLAEKGATENDLASLLDINPDEIKRWLTGRHVFSIKTINEIVIAMAEITQREQQPEFL</sequence>
<protein>
    <recommendedName>
        <fullName evidence="3">HTH cro/C1-type domain-containing protein</fullName>
    </recommendedName>
</protein>
<evidence type="ECO:0000313" key="2">
    <source>
        <dbReference type="Proteomes" id="UP000051950"/>
    </source>
</evidence>
<evidence type="ECO:0000313" key="1">
    <source>
        <dbReference type="EMBL" id="KRT13519.1"/>
    </source>
</evidence>
<dbReference type="OrthoDB" id="770730at2"/>
<organism evidence="1 2">
    <name type="scientific">Pedobacter ginsenosidimutans</name>
    <dbReference type="NCBI Taxonomy" id="687842"/>
    <lineage>
        <taxon>Bacteria</taxon>
        <taxon>Pseudomonadati</taxon>
        <taxon>Bacteroidota</taxon>
        <taxon>Sphingobacteriia</taxon>
        <taxon>Sphingobacteriales</taxon>
        <taxon>Sphingobacteriaceae</taxon>
        <taxon>Pedobacter</taxon>
    </lineage>
</organism>
<gene>
    <name evidence="1" type="ORF">ASU31_24000</name>
</gene>
<accession>A0A0T5VIU0</accession>
<dbReference type="AlphaFoldDB" id="A0A0T5VIU0"/>
<dbReference type="EMBL" id="LMZQ01000041">
    <property type="protein sequence ID" value="KRT13519.1"/>
    <property type="molecule type" value="Genomic_DNA"/>
</dbReference>
<dbReference type="SUPFAM" id="SSF47413">
    <property type="entry name" value="lambda repressor-like DNA-binding domains"/>
    <property type="match status" value="1"/>
</dbReference>
<comment type="caution">
    <text evidence="1">The sequence shown here is derived from an EMBL/GenBank/DDBJ whole genome shotgun (WGS) entry which is preliminary data.</text>
</comment>